<dbReference type="AlphaFoldDB" id="A0A846ZAJ8"/>
<evidence type="ECO:0000256" key="3">
    <source>
        <dbReference type="RuleBase" id="RU000363"/>
    </source>
</evidence>
<dbReference type="InterPro" id="IPR002347">
    <property type="entry name" value="SDR_fam"/>
</dbReference>
<dbReference type="PANTHER" id="PTHR44196">
    <property type="entry name" value="DEHYDROGENASE/REDUCTASE SDR FAMILY MEMBER 7B"/>
    <property type="match status" value="1"/>
</dbReference>
<keyword evidence="5" id="KW-1185">Reference proteome</keyword>
<dbReference type="GO" id="GO:0016020">
    <property type="term" value="C:membrane"/>
    <property type="evidence" value="ECO:0007669"/>
    <property type="project" value="TreeGrafter"/>
</dbReference>
<comment type="similarity">
    <text evidence="1 3">Belongs to the short-chain dehydrogenases/reductases (SDR) family.</text>
</comment>
<dbReference type="PRINTS" id="PR00081">
    <property type="entry name" value="GDHRDH"/>
</dbReference>
<sequence>MRHAYRTALVTGASSGIGESFARLLAGRGTDLVIVARRAELLDGLARELVERYRVAVEVVAADLTDPAQRAEVEGRLSAEPVELLVNNAGYGAFGAFAELPLDDHLAQIELNVTALVRLAHAALPGMIERGRGGVLNVASMSGFAPSPGSATYGATKAYVASFSESLHSEVAGKGVHVTALCPGFTRTEDEQPGVHGPANLLWLRRDDVARAGLDAVAAGRALCVPGVQYKAALPALKLVPRPLLRAAVNRMWQQAADTR</sequence>
<comment type="caution">
    <text evidence="4">The sequence shown here is derived from an EMBL/GenBank/DDBJ whole genome shotgun (WGS) entry which is preliminary data.</text>
</comment>
<evidence type="ECO:0000313" key="4">
    <source>
        <dbReference type="EMBL" id="NKZ07774.1"/>
    </source>
</evidence>
<dbReference type="RefSeq" id="WP_067632344.1">
    <property type="nucleotide sequence ID" value="NZ_JAAXPI010000062.1"/>
</dbReference>
<dbReference type="Gene3D" id="3.40.50.720">
    <property type="entry name" value="NAD(P)-binding Rossmann-like Domain"/>
    <property type="match status" value="1"/>
</dbReference>
<dbReference type="PRINTS" id="PR00080">
    <property type="entry name" value="SDRFAMILY"/>
</dbReference>
<dbReference type="InterPro" id="IPR020904">
    <property type="entry name" value="Sc_DH/Rdtase_CS"/>
</dbReference>
<dbReference type="GO" id="GO:0016491">
    <property type="term" value="F:oxidoreductase activity"/>
    <property type="evidence" value="ECO:0007669"/>
    <property type="project" value="UniProtKB-KW"/>
</dbReference>
<reference evidence="4 5" key="1">
    <citation type="submission" date="2020-04" db="EMBL/GenBank/DDBJ databases">
        <title>MicrobeNet Type strains.</title>
        <authorList>
            <person name="Nicholson A.C."/>
        </authorList>
    </citation>
    <scope>NUCLEOTIDE SEQUENCE [LARGE SCALE GENOMIC DNA]</scope>
    <source>
        <strain evidence="4 5">ATCC BAA-277</strain>
    </source>
</reference>
<gene>
    <name evidence="4" type="ORF">HGB48_29175</name>
</gene>
<dbReference type="PANTHER" id="PTHR44196:SF2">
    <property type="entry name" value="SHORT-CHAIN DEHYDROGENASE-RELATED"/>
    <property type="match status" value="1"/>
</dbReference>
<dbReference type="InterPro" id="IPR036291">
    <property type="entry name" value="NAD(P)-bd_dom_sf"/>
</dbReference>
<dbReference type="Pfam" id="PF00106">
    <property type="entry name" value="adh_short"/>
    <property type="match status" value="1"/>
</dbReference>
<keyword evidence="2" id="KW-0560">Oxidoreductase</keyword>
<dbReference type="EMBL" id="JAAXPI010000062">
    <property type="protein sequence ID" value="NKZ07774.1"/>
    <property type="molecule type" value="Genomic_DNA"/>
</dbReference>
<accession>A0A846ZAJ8</accession>
<dbReference type="SUPFAM" id="SSF51735">
    <property type="entry name" value="NAD(P)-binding Rossmann-fold domains"/>
    <property type="match status" value="1"/>
</dbReference>
<dbReference type="PROSITE" id="PS00061">
    <property type="entry name" value="ADH_SHORT"/>
    <property type="match status" value="1"/>
</dbReference>
<evidence type="ECO:0000313" key="5">
    <source>
        <dbReference type="Proteomes" id="UP000579250"/>
    </source>
</evidence>
<name>A0A846ZAJ8_9ACTN</name>
<evidence type="ECO:0000256" key="1">
    <source>
        <dbReference type="ARBA" id="ARBA00006484"/>
    </source>
</evidence>
<proteinExistence type="inferred from homology"/>
<protein>
    <submittedName>
        <fullName evidence="4">SDR family oxidoreductase</fullName>
    </submittedName>
</protein>
<organism evidence="4 5">
    <name type="scientific">Actinomadura latina</name>
    <dbReference type="NCBI Taxonomy" id="163603"/>
    <lineage>
        <taxon>Bacteria</taxon>
        <taxon>Bacillati</taxon>
        <taxon>Actinomycetota</taxon>
        <taxon>Actinomycetes</taxon>
        <taxon>Streptosporangiales</taxon>
        <taxon>Thermomonosporaceae</taxon>
        <taxon>Actinomadura</taxon>
    </lineage>
</organism>
<dbReference type="Proteomes" id="UP000579250">
    <property type="component" value="Unassembled WGS sequence"/>
</dbReference>
<dbReference type="PIRSF" id="PIRSF000126">
    <property type="entry name" value="11-beta-HSD1"/>
    <property type="match status" value="1"/>
</dbReference>
<evidence type="ECO:0000256" key="2">
    <source>
        <dbReference type="ARBA" id="ARBA00023002"/>
    </source>
</evidence>